<comment type="subcellular location">
    <subcellularLocation>
        <location evidence="1">Cell membrane</location>
        <topology evidence="1">Multi-pass membrane protein</topology>
    </subcellularLocation>
</comment>
<dbReference type="GO" id="GO:0005886">
    <property type="term" value="C:plasma membrane"/>
    <property type="evidence" value="ECO:0007669"/>
    <property type="project" value="UniProtKB-SubCell"/>
</dbReference>
<evidence type="ECO:0000313" key="7">
    <source>
        <dbReference type="EMBL" id="MBC2777257.1"/>
    </source>
</evidence>
<keyword evidence="8" id="KW-1185">Reference proteome</keyword>
<dbReference type="EMBL" id="JACJVJ010000001">
    <property type="protein sequence ID" value="MBC2777257.1"/>
    <property type="molecule type" value="Genomic_DNA"/>
</dbReference>
<evidence type="ECO:0000256" key="6">
    <source>
        <dbReference type="SAM" id="Phobius"/>
    </source>
</evidence>
<evidence type="ECO:0000256" key="2">
    <source>
        <dbReference type="ARBA" id="ARBA00022475"/>
    </source>
</evidence>
<reference evidence="7 8" key="1">
    <citation type="submission" date="2020-08" db="EMBL/GenBank/DDBJ databases">
        <title>Draft genome sequence of Parasphingopyxis sp. GrpM-11.</title>
        <authorList>
            <person name="Oh J."/>
            <person name="Roh D.-H."/>
        </authorList>
    </citation>
    <scope>NUCLEOTIDE SEQUENCE [LARGE SCALE GENOMIC DNA]</scope>
    <source>
        <strain evidence="7 8">GrpM-11</strain>
    </source>
</reference>
<dbReference type="PANTHER" id="PTHR37693">
    <property type="entry name" value="PHOSPHATIDYLGLYCEROL LYSYLTRANSFERASE"/>
    <property type="match status" value="1"/>
</dbReference>
<feature type="transmembrane region" description="Helical" evidence="6">
    <location>
        <begin position="136"/>
        <end position="156"/>
    </location>
</feature>
<feature type="transmembrane region" description="Helical" evidence="6">
    <location>
        <begin position="253"/>
        <end position="275"/>
    </location>
</feature>
<dbReference type="PANTHER" id="PTHR37693:SF1">
    <property type="entry name" value="INTEGRAL MEMBRANE PROTEIN"/>
    <property type="match status" value="1"/>
</dbReference>
<dbReference type="AlphaFoldDB" id="A0A842HXV0"/>
<feature type="transmembrane region" description="Helical" evidence="6">
    <location>
        <begin position="312"/>
        <end position="336"/>
    </location>
</feature>
<feature type="transmembrane region" description="Helical" evidence="6">
    <location>
        <begin position="53"/>
        <end position="72"/>
    </location>
</feature>
<dbReference type="Proteomes" id="UP000564378">
    <property type="component" value="Unassembled WGS sequence"/>
</dbReference>
<evidence type="ECO:0000313" key="8">
    <source>
        <dbReference type="Proteomes" id="UP000564378"/>
    </source>
</evidence>
<evidence type="ECO:0000256" key="3">
    <source>
        <dbReference type="ARBA" id="ARBA00022692"/>
    </source>
</evidence>
<accession>A0A842HXV0</accession>
<feature type="transmembrane region" description="Helical" evidence="6">
    <location>
        <begin position="176"/>
        <end position="196"/>
    </location>
</feature>
<keyword evidence="4 6" id="KW-1133">Transmembrane helix</keyword>
<dbReference type="InterPro" id="IPR022791">
    <property type="entry name" value="L-PG_synthase/AglD"/>
</dbReference>
<dbReference type="RefSeq" id="WP_185800478.1">
    <property type="nucleotide sequence ID" value="NZ_JACJVJ010000001.1"/>
</dbReference>
<proteinExistence type="predicted"/>
<dbReference type="NCBIfam" id="TIGR00374">
    <property type="entry name" value="flippase-like domain"/>
    <property type="match status" value="1"/>
</dbReference>
<name>A0A842HXV0_9SPHN</name>
<dbReference type="Pfam" id="PF03706">
    <property type="entry name" value="LPG_synthase_TM"/>
    <property type="match status" value="1"/>
</dbReference>
<organism evidence="7 8">
    <name type="scientific">Parasphingopyxis marina</name>
    <dbReference type="NCBI Taxonomy" id="2761622"/>
    <lineage>
        <taxon>Bacteria</taxon>
        <taxon>Pseudomonadati</taxon>
        <taxon>Pseudomonadota</taxon>
        <taxon>Alphaproteobacteria</taxon>
        <taxon>Sphingomonadales</taxon>
        <taxon>Sphingomonadaceae</taxon>
        <taxon>Parasphingopyxis</taxon>
    </lineage>
</organism>
<keyword evidence="3 6" id="KW-0812">Transmembrane</keyword>
<gene>
    <name evidence="7" type="ORF">H6P80_06450</name>
</gene>
<evidence type="ECO:0000256" key="1">
    <source>
        <dbReference type="ARBA" id="ARBA00004651"/>
    </source>
</evidence>
<evidence type="ECO:0000256" key="5">
    <source>
        <dbReference type="ARBA" id="ARBA00023136"/>
    </source>
</evidence>
<keyword evidence="2" id="KW-1003">Cell membrane</keyword>
<comment type="caution">
    <text evidence="7">The sequence shown here is derived from an EMBL/GenBank/DDBJ whole genome shotgun (WGS) entry which is preliminary data.</text>
</comment>
<feature type="transmembrane region" description="Helical" evidence="6">
    <location>
        <begin position="21"/>
        <end position="41"/>
    </location>
</feature>
<keyword evidence="5 6" id="KW-0472">Membrane</keyword>
<sequence length="346" mass="37401">MPRVTSEAKKPARISRRAIRLALWALPLAALANIIFFLWTLDGRPIASIAERPWLLALAAGLSIVPWFTNVARLAIWCRFLDVPLALKGNIRVILGTVIANSVTPTATGGTVIKWGFLCNEGVKADKAGTIISMQIAEDTIVMLGMLAFALFYAFGFELPAQLRQLDWVGARASTAQALLFLVALAMILGTLVGAAKRGWLGGKIARVTNNLSARAAELWRNVVSDWKTILKGGKLVVLASMGLSFIQWAARYSVATAIIGFAGGQMLPLLYWALQWLTFTFSTMVPTPGGVGGTEAAFLLLYAPFVGPSRLAAVMVIWRLILFYIPTGLAALIFLGMRGRVRAEA</sequence>
<protein>
    <submittedName>
        <fullName evidence="7">Flippase-like domain-containing protein</fullName>
    </submittedName>
</protein>
<evidence type="ECO:0000256" key="4">
    <source>
        <dbReference type="ARBA" id="ARBA00022989"/>
    </source>
</evidence>